<dbReference type="InterPro" id="IPR020471">
    <property type="entry name" value="AKR"/>
</dbReference>
<dbReference type="Proteomes" id="UP000597507">
    <property type="component" value="Unassembled WGS sequence"/>
</dbReference>
<protein>
    <submittedName>
        <fullName evidence="2">Oxidoreductase</fullName>
    </submittedName>
</protein>
<name>A0A8J2ZFA3_9PROT</name>
<evidence type="ECO:0000313" key="2">
    <source>
        <dbReference type="EMBL" id="GGG48657.1"/>
    </source>
</evidence>
<feature type="domain" description="NADP-dependent oxidoreductase" evidence="1">
    <location>
        <begin position="16"/>
        <end position="323"/>
    </location>
</feature>
<dbReference type="Gene3D" id="3.20.20.100">
    <property type="entry name" value="NADP-dependent oxidoreductase domain"/>
    <property type="match status" value="1"/>
</dbReference>
<dbReference type="Pfam" id="PF00248">
    <property type="entry name" value="Aldo_ket_red"/>
    <property type="match status" value="1"/>
</dbReference>
<evidence type="ECO:0000313" key="3">
    <source>
        <dbReference type="Proteomes" id="UP000597507"/>
    </source>
</evidence>
<dbReference type="GO" id="GO:0016491">
    <property type="term" value="F:oxidoreductase activity"/>
    <property type="evidence" value="ECO:0007669"/>
    <property type="project" value="InterPro"/>
</dbReference>
<dbReference type="PANTHER" id="PTHR43312">
    <property type="entry name" value="D-THREO-ALDOSE 1-DEHYDROGENASE"/>
    <property type="match status" value="1"/>
</dbReference>
<dbReference type="SUPFAM" id="SSF51430">
    <property type="entry name" value="NAD(P)-linked oxidoreductase"/>
    <property type="match status" value="1"/>
</dbReference>
<sequence length="330" mass="34277">MEQRRLGRTGLMVSVLGYGCGAVGGLMVRGAPAEQERSIARAIEAGITYFDTAASYGDGESERNLGRVLKALGAPDVLVGTKVRIAPEQRGRIGAAVVASLEDSLRRLGRDQVDLFQLHNPVSETPAPAELTPQAVLEEVVPAFERLRAQGKTRFLGLTALGQPAALRRVIGARVLDTAQIPYNLLNPSARAPLPAGLGVHDFEGSMRDAATAGMGVIGIRVLAGGALSGEEARHPVAQPEVAPIGSGPSYRADVERARRLRALVAEGHAGDLVEAALRYAIAAPEMGTVLIGTATLDQLEHALAAAAKGPLPAEALARAAELQRGLAGG</sequence>
<organism evidence="2 3">
    <name type="scientific">Caldovatus sediminis</name>
    <dbReference type="NCBI Taxonomy" id="2041189"/>
    <lineage>
        <taxon>Bacteria</taxon>
        <taxon>Pseudomonadati</taxon>
        <taxon>Pseudomonadota</taxon>
        <taxon>Alphaproteobacteria</taxon>
        <taxon>Acetobacterales</taxon>
        <taxon>Roseomonadaceae</taxon>
        <taxon>Caldovatus</taxon>
    </lineage>
</organism>
<dbReference type="EMBL" id="BMKS01000018">
    <property type="protein sequence ID" value="GGG48657.1"/>
    <property type="molecule type" value="Genomic_DNA"/>
</dbReference>
<reference evidence="2 3" key="1">
    <citation type="journal article" date="2014" name="Int. J. Syst. Evol. Microbiol.">
        <title>Complete genome sequence of Corynebacterium casei LMG S-19264T (=DSM 44701T), isolated from a smear-ripened cheese.</title>
        <authorList>
            <consortium name="US DOE Joint Genome Institute (JGI-PGF)"/>
            <person name="Walter F."/>
            <person name="Albersmeier A."/>
            <person name="Kalinowski J."/>
            <person name="Ruckert C."/>
        </authorList>
    </citation>
    <scope>NUCLEOTIDE SEQUENCE [LARGE SCALE GENOMIC DNA]</scope>
    <source>
        <strain evidence="2 3">CGMCC 1.16330</strain>
    </source>
</reference>
<dbReference type="RefSeq" id="WP_188903493.1">
    <property type="nucleotide sequence ID" value="NZ_BMKS01000018.1"/>
</dbReference>
<dbReference type="InterPro" id="IPR023210">
    <property type="entry name" value="NADP_OxRdtase_dom"/>
</dbReference>
<gene>
    <name evidence="2" type="primary">yajO</name>
    <name evidence="2" type="ORF">GCM10010964_40030</name>
</gene>
<dbReference type="InterPro" id="IPR036812">
    <property type="entry name" value="NAD(P)_OxRdtase_dom_sf"/>
</dbReference>
<dbReference type="PANTHER" id="PTHR43312:SF1">
    <property type="entry name" value="NADP-DEPENDENT OXIDOREDUCTASE DOMAIN-CONTAINING PROTEIN"/>
    <property type="match status" value="1"/>
</dbReference>
<keyword evidence="3" id="KW-1185">Reference proteome</keyword>
<proteinExistence type="predicted"/>
<dbReference type="AlphaFoldDB" id="A0A8J2ZFA3"/>
<dbReference type="PRINTS" id="PR00069">
    <property type="entry name" value="ALDKETRDTASE"/>
</dbReference>
<dbReference type="InterPro" id="IPR053135">
    <property type="entry name" value="AKR2_Oxidoreductase"/>
</dbReference>
<comment type="caution">
    <text evidence="2">The sequence shown here is derived from an EMBL/GenBank/DDBJ whole genome shotgun (WGS) entry which is preliminary data.</text>
</comment>
<evidence type="ECO:0000259" key="1">
    <source>
        <dbReference type="Pfam" id="PF00248"/>
    </source>
</evidence>
<dbReference type="PROSITE" id="PS51257">
    <property type="entry name" value="PROKAR_LIPOPROTEIN"/>
    <property type="match status" value="1"/>
</dbReference>
<accession>A0A8J2ZFA3</accession>